<sequence>MDQSQPEQDVTEKVNVFTLPPSEGSNEKPEDFDKAPDGGLQAWLTTAGAAFTFFAALGFANSFGVFEEYYLSHQLKDQPADKIAWIGSLSTFLQLASGAVGGPLFDRYGAWVIRPAAVAYVFSLMMTSLCEKYWQFMLAQGVLLGISMGLLQFPSMAAVMQYFDRNIAAALGAAVAGSSIGGVVIPIALSKMLNSTSLGYGWSVRIIGFVVTPLLAFSCLTVKARLPPRKTSFYLPSAFTKIDFCLLVSAMFFMFFGFFTPLFYMPTYAVSRGMDATLASYLVAILNAASTFGRVIPGVLADKVGRLNVLSVGGIITGVLIFCMNKPQSNAALIVYSVIFGFWSGTIISGATAALSILIPDPRTTGTYLGMALGVSSMAALIGPPVNGVLVTKYHGFAEVSVLSGTTCVFGGLLALAIKAQTPQGLLGRV</sequence>
<dbReference type="Pfam" id="PF07690">
    <property type="entry name" value="MFS_1"/>
    <property type="match status" value="1"/>
</dbReference>
<feature type="domain" description="Major facilitator superfamily (MFS) profile" evidence="5">
    <location>
        <begin position="243"/>
        <end position="430"/>
    </location>
</feature>
<gene>
    <name evidence="6" type="ORF">POLS_LOCUS1593</name>
</gene>
<dbReference type="PROSITE" id="PS50850">
    <property type="entry name" value="MFS"/>
    <property type="match status" value="1"/>
</dbReference>
<name>A0A9W4MPM2_PENOL</name>
<feature type="transmembrane region" description="Helical" evidence="4">
    <location>
        <begin position="202"/>
        <end position="222"/>
    </location>
</feature>
<feature type="transmembrane region" description="Helical" evidence="4">
    <location>
        <begin position="333"/>
        <end position="359"/>
    </location>
</feature>
<feature type="transmembrane region" description="Helical" evidence="4">
    <location>
        <begin position="42"/>
        <end position="63"/>
    </location>
</feature>
<dbReference type="EMBL" id="CAJVOS010000011">
    <property type="protein sequence ID" value="CAG7991400.1"/>
    <property type="molecule type" value="Genomic_DNA"/>
</dbReference>
<feature type="transmembrane region" description="Helical" evidence="4">
    <location>
        <begin position="276"/>
        <end position="295"/>
    </location>
</feature>
<feature type="transmembrane region" description="Helical" evidence="4">
    <location>
        <begin position="242"/>
        <end position="264"/>
    </location>
</feature>
<feature type="transmembrane region" description="Helical" evidence="4">
    <location>
        <begin position="133"/>
        <end position="155"/>
    </location>
</feature>
<keyword evidence="4" id="KW-0472">Membrane</keyword>
<dbReference type="AlphaFoldDB" id="A0A9W4MPM2"/>
<comment type="caution">
    <text evidence="6">The sequence shown here is derived from an EMBL/GenBank/DDBJ whole genome shotgun (WGS) entry which is preliminary data.</text>
</comment>
<feature type="transmembrane region" description="Helical" evidence="4">
    <location>
        <begin position="307"/>
        <end position="327"/>
    </location>
</feature>
<keyword evidence="4" id="KW-1133">Transmembrane helix</keyword>
<feature type="compositionally biased region" description="Basic and acidic residues" evidence="3">
    <location>
        <begin position="25"/>
        <end position="34"/>
    </location>
</feature>
<protein>
    <recommendedName>
        <fullName evidence="5">Major facilitator superfamily (MFS) profile domain-containing protein</fullName>
    </recommendedName>
</protein>
<comment type="subcellular location">
    <subcellularLocation>
        <location evidence="1">Membrane</location>
        <topology evidence="1">Multi-pass membrane protein</topology>
    </subcellularLocation>
</comment>
<evidence type="ECO:0000313" key="7">
    <source>
        <dbReference type="Proteomes" id="UP001153618"/>
    </source>
</evidence>
<proteinExistence type="inferred from homology"/>
<dbReference type="InterPro" id="IPR011701">
    <property type="entry name" value="MFS"/>
</dbReference>
<evidence type="ECO:0000256" key="2">
    <source>
        <dbReference type="ARBA" id="ARBA00006727"/>
    </source>
</evidence>
<evidence type="ECO:0000256" key="3">
    <source>
        <dbReference type="SAM" id="MobiDB-lite"/>
    </source>
</evidence>
<reference evidence="6" key="1">
    <citation type="submission" date="2021-07" db="EMBL/GenBank/DDBJ databases">
        <authorList>
            <person name="Branca A.L. A."/>
        </authorList>
    </citation>
    <scope>NUCLEOTIDE SEQUENCE</scope>
</reference>
<evidence type="ECO:0000256" key="4">
    <source>
        <dbReference type="SAM" id="Phobius"/>
    </source>
</evidence>
<feature type="transmembrane region" description="Helical" evidence="4">
    <location>
        <begin position="167"/>
        <end position="190"/>
    </location>
</feature>
<keyword evidence="7" id="KW-1185">Reference proteome</keyword>
<dbReference type="Proteomes" id="UP001153618">
    <property type="component" value="Unassembled WGS sequence"/>
</dbReference>
<comment type="similarity">
    <text evidence="2">Belongs to the major facilitator superfamily. Monocarboxylate porter (TC 2.A.1.13) family.</text>
</comment>
<dbReference type="InterPro" id="IPR020846">
    <property type="entry name" value="MFS_dom"/>
</dbReference>
<dbReference type="SUPFAM" id="SSF103473">
    <property type="entry name" value="MFS general substrate transporter"/>
    <property type="match status" value="1"/>
</dbReference>
<dbReference type="GO" id="GO:0022857">
    <property type="term" value="F:transmembrane transporter activity"/>
    <property type="evidence" value="ECO:0007669"/>
    <property type="project" value="InterPro"/>
</dbReference>
<keyword evidence="4" id="KW-0812">Transmembrane</keyword>
<feature type="transmembrane region" description="Helical" evidence="4">
    <location>
        <begin position="396"/>
        <end position="418"/>
    </location>
</feature>
<dbReference type="InterPro" id="IPR050327">
    <property type="entry name" value="Proton-linked_MCT"/>
</dbReference>
<dbReference type="OrthoDB" id="6499973at2759"/>
<dbReference type="GO" id="GO:0016020">
    <property type="term" value="C:membrane"/>
    <property type="evidence" value="ECO:0007669"/>
    <property type="project" value="UniProtKB-SubCell"/>
</dbReference>
<feature type="transmembrane region" description="Helical" evidence="4">
    <location>
        <begin position="366"/>
        <end position="384"/>
    </location>
</feature>
<dbReference type="Gene3D" id="1.20.1250.20">
    <property type="entry name" value="MFS general substrate transporter like domains"/>
    <property type="match status" value="2"/>
</dbReference>
<evidence type="ECO:0000256" key="1">
    <source>
        <dbReference type="ARBA" id="ARBA00004141"/>
    </source>
</evidence>
<feature type="transmembrane region" description="Helical" evidence="4">
    <location>
        <begin position="108"/>
        <end position="127"/>
    </location>
</feature>
<dbReference type="InterPro" id="IPR036259">
    <property type="entry name" value="MFS_trans_sf"/>
</dbReference>
<dbReference type="PANTHER" id="PTHR11360:SF319">
    <property type="entry name" value="MAJOR FACILITATOR SUPERFAMILY (MFS) PROFILE DOMAIN-CONTAINING PROTEIN"/>
    <property type="match status" value="1"/>
</dbReference>
<dbReference type="PANTHER" id="PTHR11360">
    <property type="entry name" value="MONOCARBOXYLATE TRANSPORTER"/>
    <property type="match status" value="1"/>
</dbReference>
<feature type="transmembrane region" description="Helical" evidence="4">
    <location>
        <begin position="83"/>
        <end position="101"/>
    </location>
</feature>
<accession>A0A9W4MPM2</accession>
<evidence type="ECO:0000313" key="6">
    <source>
        <dbReference type="EMBL" id="CAG7991400.1"/>
    </source>
</evidence>
<evidence type="ECO:0000259" key="5">
    <source>
        <dbReference type="PROSITE" id="PS50850"/>
    </source>
</evidence>
<organism evidence="6 7">
    <name type="scientific">Penicillium olsonii</name>
    <dbReference type="NCBI Taxonomy" id="99116"/>
    <lineage>
        <taxon>Eukaryota</taxon>
        <taxon>Fungi</taxon>
        <taxon>Dikarya</taxon>
        <taxon>Ascomycota</taxon>
        <taxon>Pezizomycotina</taxon>
        <taxon>Eurotiomycetes</taxon>
        <taxon>Eurotiomycetidae</taxon>
        <taxon>Eurotiales</taxon>
        <taxon>Aspergillaceae</taxon>
        <taxon>Penicillium</taxon>
    </lineage>
</organism>
<feature type="region of interest" description="Disordered" evidence="3">
    <location>
        <begin position="1"/>
        <end position="34"/>
    </location>
</feature>